<dbReference type="AlphaFoldDB" id="A0A541B220"/>
<keyword evidence="2" id="KW-0378">Hydrolase</keyword>
<gene>
    <name evidence="2" type="ORF">FK531_17785</name>
</gene>
<dbReference type="Pfam" id="PF01979">
    <property type="entry name" value="Amidohydro_1"/>
    <property type="match status" value="1"/>
</dbReference>
<dbReference type="InterPro" id="IPR006680">
    <property type="entry name" value="Amidohydro-rel"/>
</dbReference>
<feature type="domain" description="Amidohydrolase-related" evidence="1">
    <location>
        <begin position="59"/>
        <end position="367"/>
    </location>
</feature>
<dbReference type="PROSITE" id="PS01137">
    <property type="entry name" value="TATD_1"/>
    <property type="match status" value="1"/>
</dbReference>
<dbReference type="GO" id="GO:0016810">
    <property type="term" value="F:hydrolase activity, acting on carbon-nitrogen (but not peptide) bonds"/>
    <property type="evidence" value="ECO:0007669"/>
    <property type="project" value="InterPro"/>
</dbReference>
<dbReference type="OrthoDB" id="9766983at2"/>
<dbReference type="InterPro" id="IPR018228">
    <property type="entry name" value="DNase_TatD-rel_CS"/>
</dbReference>
<evidence type="ECO:0000259" key="1">
    <source>
        <dbReference type="Pfam" id="PF01979"/>
    </source>
</evidence>
<dbReference type="Proteomes" id="UP000316256">
    <property type="component" value="Unassembled WGS sequence"/>
</dbReference>
<dbReference type="PANTHER" id="PTHR43135">
    <property type="entry name" value="ALPHA-D-RIBOSE 1-METHYLPHOSPHONATE 5-TRIPHOSPHATE DIPHOSPHATASE"/>
    <property type="match status" value="1"/>
</dbReference>
<organism evidence="2 3">
    <name type="scientific">Rhodococcus spelaei</name>
    <dbReference type="NCBI Taxonomy" id="2546320"/>
    <lineage>
        <taxon>Bacteria</taxon>
        <taxon>Bacillati</taxon>
        <taxon>Actinomycetota</taxon>
        <taxon>Actinomycetes</taxon>
        <taxon>Mycobacteriales</taxon>
        <taxon>Nocardiaceae</taxon>
        <taxon>Rhodococcus</taxon>
    </lineage>
</organism>
<dbReference type="Gene3D" id="2.30.40.10">
    <property type="entry name" value="Urease, subunit C, domain 1"/>
    <property type="match status" value="1"/>
</dbReference>
<dbReference type="Gene3D" id="1.20.58.520">
    <property type="entry name" value="Amidohydrolase"/>
    <property type="match status" value="1"/>
</dbReference>
<sequence>MTIEPSNAEGKSVGGRTALTNVRVFDGRNLSEPRTVVMDGAVIGTDATDAEVVDADGGVLLPGLIDAHIHLDSRDNLEQLCSFGVTTALDMATWQPRLVEQLRGTPAVTDIRSAGTPVVGDVDPDAVPGVPPDLVREAIIGSPDDAEDGVAWRVAQGSDYIKIMLGPAGPGEQGGQDQATAEAVVAAAHAHGRKVVAHALTVDAYRMAVAVGVDVLTHVPLDRVLEPQQVSRIAAGGQVCVPTLTMMQAVAALGEAAAFAAALRTVAALYRAGVPIVAGTDANALPGVPFHVKHGQSLHHELELLVDAGLSTTDALRAATSLPARHFGLTDRGAIAPGLRADLILIDGDPLADIRATRNIARIWCGGTEHAPA</sequence>
<evidence type="ECO:0000313" key="2">
    <source>
        <dbReference type="EMBL" id="TQF66359.1"/>
    </source>
</evidence>
<dbReference type="InterPro" id="IPR051781">
    <property type="entry name" value="Metallo-dep_Hydrolase"/>
</dbReference>
<accession>A0A541B220</accession>
<reference evidence="2 3" key="1">
    <citation type="submission" date="2019-06" db="EMBL/GenBank/DDBJ databases">
        <title>Rhodococcus spaelei sp. nov., isolated from a cave.</title>
        <authorList>
            <person name="Lee S.D."/>
        </authorList>
    </citation>
    <scope>NUCLEOTIDE SEQUENCE [LARGE SCALE GENOMIC DNA]</scope>
    <source>
        <strain evidence="2 3">C9-5</strain>
    </source>
</reference>
<keyword evidence="3" id="KW-1185">Reference proteome</keyword>
<dbReference type="Gene3D" id="3.40.50.10910">
    <property type="entry name" value="Amidohydrolase"/>
    <property type="match status" value="1"/>
</dbReference>
<name>A0A541B220_9NOCA</name>
<dbReference type="InterPro" id="IPR011059">
    <property type="entry name" value="Metal-dep_hydrolase_composite"/>
</dbReference>
<dbReference type="Gene3D" id="3.30.110.90">
    <property type="entry name" value="Amidohydrolase"/>
    <property type="match status" value="1"/>
</dbReference>
<proteinExistence type="predicted"/>
<dbReference type="EMBL" id="VIGH01000008">
    <property type="protein sequence ID" value="TQF66359.1"/>
    <property type="molecule type" value="Genomic_DNA"/>
</dbReference>
<dbReference type="InterPro" id="IPR032466">
    <property type="entry name" value="Metal_Hydrolase"/>
</dbReference>
<dbReference type="RefSeq" id="WP_142101691.1">
    <property type="nucleotide sequence ID" value="NZ_VIGH01000008.1"/>
</dbReference>
<dbReference type="SUPFAM" id="SSF51338">
    <property type="entry name" value="Composite domain of metallo-dependent hydrolases"/>
    <property type="match status" value="1"/>
</dbReference>
<dbReference type="SUPFAM" id="SSF51556">
    <property type="entry name" value="Metallo-dependent hydrolases"/>
    <property type="match status" value="1"/>
</dbReference>
<dbReference type="PANTHER" id="PTHR43135:SF3">
    <property type="entry name" value="ALPHA-D-RIBOSE 1-METHYLPHOSPHONATE 5-TRIPHOSPHATE DIPHOSPHATASE"/>
    <property type="match status" value="1"/>
</dbReference>
<evidence type="ECO:0000313" key="3">
    <source>
        <dbReference type="Proteomes" id="UP000316256"/>
    </source>
</evidence>
<comment type="caution">
    <text evidence="2">The sequence shown here is derived from an EMBL/GenBank/DDBJ whole genome shotgun (WGS) entry which is preliminary data.</text>
</comment>
<protein>
    <submittedName>
        <fullName evidence="2">Amidohydrolase family protein</fullName>
    </submittedName>
</protein>